<sequence>MPDGFNVQTDRLLRGAGGFGSSGDALTQAGTTLGSALDAQGECWGGDESGQAFAKDYVPNSQKVRDAFGSLAEALHAIRTALEESANSYDNVETQSTDGYRAMEG</sequence>
<evidence type="ECO:0000313" key="3">
    <source>
        <dbReference type="Proteomes" id="UP001595859"/>
    </source>
</evidence>
<organism evidence="2 3">
    <name type="scientific">Actinophytocola glycyrrhizae</name>
    <dbReference type="NCBI Taxonomy" id="2044873"/>
    <lineage>
        <taxon>Bacteria</taxon>
        <taxon>Bacillati</taxon>
        <taxon>Actinomycetota</taxon>
        <taxon>Actinomycetes</taxon>
        <taxon>Pseudonocardiales</taxon>
        <taxon>Pseudonocardiaceae</taxon>
    </lineage>
</organism>
<dbReference type="SUPFAM" id="SSF140453">
    <property type="entry name" value="EsxAB dimer-like"/>
    <property type="match status" value="1"/>
</dbReference>
<dbReference type="EMBL" id="JBHSIS010000002">
    <property type="protein sequence ID" value="MFC4852585.1"/>
    <property type="molecule type" value="Genomic_DNA"/>
</dbReference>
<reference evidence="3" key="1">
    <citation type="journal article" date="2019" name="Int. J. Syst. Evol. Microbiol.">
        <title>The Global Catalogue of Microorganisms (GCM) 10K type strain sequencing project: providing services to taxonomists for standard genome sequencing and annotation.</title>
        <authorList>
            <consortium name="The Broad Institute Genomics Platform"/>
            <consortium name="The Broad Institute Genome Sequencing Center for Infectious Disease"/>
            <person name="Wu L."/>
            <person name="Ma J."/>
        </authorList>
    </citation>
    <scope>NUCLEOTIDE SEQUENCE [LARGE SCALE GENOMIC DNA]</scope>
    <source>
        <strain evidence="3">ZS-22-S1</strain>
    </source>
</reference>
<feature type="compositionally biased region" description="Polar residues" evidence="1">
    <location>
        <begin position="85"/>
        <end position="98"/>
    </location>
</feature>
<gene>
    <name evidence="2" type="ORF">ACFPCV_03645</name>
</gene>
<comment type="caution">
    <text evidence="2">The sequence shown here is derived from an EMBL/GenBank/DDBJ whole genome shotgun (WGS) entry which is preliminary data.</text>
</comment>
<keyword evidence="3" id="KW-1185">Reference proteome</keyword>
<name>A0ABV9RTD1_9PSEU</name>
<dbReference type="Proteomes" id="UP001595859">
    <property type="component" value="Unassembled WGS sequence"/>
</dbReference>
<feature type="region of interest" description="Disordered" evidence="1">
    <location>
        <begin position="85"/>
        <end position="105"/>
    </location>
</feature>
<proteinExistence type="predicted"/>
<protein>
    <submittedName>
        <fullName evidence="2">WXG100 family type VII secretion target</fullName>
    </submittedName>
</protein>
<evidence type="ECO:0000256" key="1">
    <source>
        <dbReference type="SAM" id="MobiDB-lite"/>
    </source>
</evidence>
<dbReference type="InterPro" id="IPR036689">
    <property type="entry name" value="ESAT-6-like_sf"/>
</dbReference>
<dbReference type="Gene3D" id="1.10.287.1060">
    <property type="entry name" value="ESAT-6-like"/>
    <property type="match status" value="1"/>
</dbReference>
<dbReference type="RefSeq" id="WP_378054429.1">
    <property type="nucleotide sequence ID" value="NZ_JBHSIS010000002.1"/>
</dbReference>
<accession>A0ABV9RTD1</accession>
<evidence type="ECO:0000313" key="2">
    <source>
        <dbReference type="EMBL" id="MFC4852585.1"/>
    </source>
</evidence>